<gene>
    <name evidence="2" type="ORF">ASPBRDRAFT_285489</name>
</gene>
<dbReference type="RefSeq" id="XP_067476955.1">
    <property type="nucleotide sequence ID" value="XM_067622522.1"/>
</dbReference>
<proteinExistence type="predicted"/>
<evidence type="ECO:0000256" key="1">
    <source>
        <dbReference type="SAM" id="MobiDB-lite"/>
    </source>
</evidence>
<evidence type="ECO:0000313" key="2">
    <source>
        <dbReference type="EMBL" id="OJJ69706.1"/>
    </source>
</evidence>
<protein>
    <submittedName>
        <fullName evidence="2">Uncharacterized protein</fullName>
    </submittedName>
</protein>
<dbReference type="VEuPathDB" id="FungiDB:ASPBRDRAFT_285489"/>
<keyword evidence="3" id="KW-1185">Reference proteome</keyword>
<dbReference type="GeneID" id="93575010"/>
<evidence type="ECO:0000313" key="3">
    <source>
        <dbReference type="Proteomes" id="UP000184499"/>
    </source>
</evidence>
<feature type="region of interest" description="Disordered" evidence="1">
    <location>
        <begin position="1"/>
        <end position="25"/>
    </location>
</feature>
<sequence>MSRDKQTVGAMIRGESSTRKEHSKVQSKGWCSGQVVCSLQDYTLRWSQIDSKQVVYDRDGNSTTYSGVVAVTKAGAGLLFVSKWMLMPPAIFHLLDEDAKYILWVSSNRSYTHIILRITTTTTEY</sequence>
<dbReference type="EMBL" id="KV878688">
    <property type="protein sequence ID" value="OJJ69706.1"/>
    <property type="molecule type" value="Genomic_DNA"/>
</dbReference>
<reference evidence="3" key="1">
    <citation type="journal article" date="2017" name="Genome Biol.">
        <title>Comparative genomics reveals high biological diversity and specific adaptations in the industrially and medically important fungal genus Aspergillus.</title>
        <authorList>
            <person name="de Vries R.P."/>
            <person name="Riley R."/>
            <person name="Wiebenga A."/>
            <person name="Aguilar-Osorio G."/>
            <person name="Amillis S."/>
            <person name="Uchima C.A."/>
            <person name="Anderluh G."/>
            <person name="Asadollahi M."/>
            <person name="Askin M."/>
            <person name="Barry K."/>
            <person name="Battaglia E."/>
            <person name="Bayram O."/>
            <person name="Benocci T."/>
            <person name="Braus-Stromeyer S.A."/>
            <person name="Caldana C."/>
            <person name="Canovas D."/>
            <person name="Cerqueira G.C."/>
            <person name="Chen F."/>
            <person name="Chen W."/>
            <person name="Choi C."/>
            <person name="Clum A."/>
            <person name="Dos Santos R.A."/>
            <person name="Damasio A.R."/>
            <person name="Diallinas G."/>
            <person name="Emri T."/>
            <person name="Fekete E."/>
            <person name="Flipphi M."/>
            <person name="Freyberg S."/>
            <person name="Gallo A."/>
            <person name="Gournas C."/>
            <person name="Habgood R."/>
            <person name="Hainaut M."/>
            <person name="Harispe M.L."/>
            <person name="Henrissat B."/>
            <person name="Hilden K.S."/>
            <person name="Hope R."/>
            <person name="Hossain A."/>
            <person name="Karabika E."/>
            <person name="Karaffa L."/>
            <person name="Karanyi Z."/>
            <person name="Krasevec N."/>
            <person name="Kuo A."/>
            <person name="Kusch H."/>
            <person name="LaButti K."/>
            <person name="Lagendijk E.L."/>
            <person name="Lapidus A."/>
            <person name="Levasseur A."/>
            <person name="Lindquist E."/>
            <person name="Lipzen A."/>
            <person name="Logrieco A.F."/>
            <person name="MacCabe A."/>
            <person name="Maekelae M.R."/>
            <person name="Malavazi I."/>
            <person name="Melin P."/>
            <person name="Meyer V."/>
            <person name="Mielnichuk N."/>
            <person name="Miskei M."/>
            <person name="Molnar A.P."/>
            <person name="Mule G."/>
            <person name="Ngan C.Y."/>
            <person name="Orejas M."/>
            <person name="Orosz E."/>
            <person name="Ouedraogo J.P."/>
            <person name="Overkamp K.M."/>
            <person name="Park H.-S."/>
            <person name="Perrone G."/>
            <person name="Piumi F."/>
            <person name="Punt P.J."/>
            <person name="Ram A.F."/>
            <person name="Ramon A."/>
            <person name="Rauscher S."/>
            <person name="Record E."/>
            <person name="Riano-Pachon D.M."/>
            <person name="Robert V."/>
            <person name="Roehrig J."/>
            <person name="Ruller R."/>
            <person name="Salamov A."/>
            <person name="Salih N.S."/>
            <person name="Samson R.A."/>
            <person name="Sandor E."/>
            <person name="Sanguinetti M."/>
            <person name="Schuetze T."/>
            <person name="Sepcic K."/>
            <person name="Shelest E."/>
            <person name="Sherlock G."/>
            <person name="Sophianopoulou V."/>
            <person name="Squina F.M."/>
            <person name="Sun H."/>
            <person name="Susca A."/>
            <person name="Todd R.B."/>
            <person name="Tsang A."/>
            <person name="Unkles S.E."/>
            <person name="van de Wiele N."/>
            <person name="van Rossen-Uffink D."/>
            <person name="Oliveira J.V."/>
            <person name="Vesth T.C."/>
            <person name="Visser J."/>
            <person name="Yu J.-H."/>
            <person name="Zhou M."/>
            <person name="Andersen M.R."/>
            <person name="Archer D.B."/>
            <person name="Baker S.E."/>
            <person name="Benoit I."/>
            <person name="Brakhage A.A."/>
            <person name="Braus G.H."/>
            <person name="Fischer R."/>
            <person name="Frisvad J.C."/>
            <person name="Goldman G.H."/>
            <person name="Houbraken J."/>
            <person name="Oakley B."/>
            <person name="Pocsi I."/>
            <person name="Scazzocchio C."/>
            <person name="Seiboth B."/>
            <person name="vanKuyk P.A."/>
            <person name="Wortman J."/>
            <person name="Dyer P.S."/>
            <person name="Grigoriev I.V."/>
        </authorList>
    </citation>
    <scope>NUCLEOTIDE SEQUENCE [LARGE SCALE GENOMIC DNA]</scope>
    <source>
        <strain evidence="3">CBS 101740 / IMI 381727 / IBT 21946</strain>
    </source>
</reference>
<accession>A0A1L9UDG7</accession>
<organism evidence="2 3">
    <name type="scientific">Aspergillus brasiliensis (strain CBS 101740 / IMI 381727 / IBT 21946)</name>
    <dbReference type="NCBI Taxonomy" id="767769"/>
    <lineage>
        <taxon>Eukaryota</taxon>
        <taxon>Fungi</taxon>
        <taxon>Dikarya</taxon>
        <taxon>Ascomycota</taxon>
        <taxon>Pezizomycotina</taxon>
        <taxon>Eurotiomycetes</taxon>
        <taxon>Eurotiomycetidae</taxon>
        <taxon>Eurotiales</taxon>
        <taxon>Aspergillaceae</taxon>
        <taxon>Aspergillus</taxon>
        <taxon>Aspergillus subgen. Circumdati</taxon>
    </lineage>
</organism>
<dbReference type="AlphaFoldDB" id="A0A1L9UDG7"/>
<dbReference type="Proteomes" id="UP000184499">
    <property type="component" value="Unassembled WGS sequence"/>
</dbReference>
<name>A0A1L9UDG7_ASPBC</name>